<keyword evidence="6" id="KW-0472">Membrane</keyword>
<evidence type="ECO:0000256" key="4">
    <source>
        <dbReference type="PIRSR" id="PIRSR600101-1"/>
    </source>
</evidence>
<comment type="pathway">
    <text evidence="6">Sulfur metabolism; glutathione metabolism.</text>
</comment>
<dbReference type="PRINTS" id="PR01210">
    <property type="entry name" value="GGTRANSPTASE"/>
</dbReference>
<reference evidence="7" key="1">
    <citation type="submission" date="2020-07" db="EMBL/GenBank/DDBJ databases">
        <title>Clarias magur genome sequencing, assembly and annotation.</title>
        <authorList>
            <person name="Kushwaha B."/>
            <person name="Kumar R."/>
            <person name="Das P."/>
            <person name="Joshi C.G."/>
            <person name="Kumar D."/>
            <person name="Nagpure N.S."/>
            <person name="Pandey M."/>
            <person name="Agarwal S."/>
            <person name="Srivastava S."/>
            <person name="Singh M."/>
            <person name="Sahoo L."/>
            <person name="Jayasankar P."/>
            <person name="Meher P.K."/>
            <person name="Koringa P.G."/>
            <person name="Iquebal M.A."/>
            <person name="Das S.P."/>
            <person name="Bit A."/>
            <person name="Patnaik S."/>
            <person name="Patel N."/>
            <person name="Shah T.M."/>
            <person name="Hinsu A."/>
            <person name="Jena J.K."/>
        </authorList>
    </citation>
    <scope>NUCLEOTIDE SEQUENCE</scope>
    <source>
        <strain evidence="7">CIFAMagur01</strain>
        <tissue evidence="7">Testis</tissue>
    </source>
</reference>
<keyword evidence="3" id="KW-0800">Toxin</keyword>
<comment type="catalytic activity">
    <reaction evidence="6">
        <text>glutathione + H2O = L-cysteinylglycine + L-glutamate</text>
        <dbReference type="Rhea" id="RHEA:28807"/>
        <dbReference type="ChEBI" id="CHEBI:15377"/>
        <dbReference type="ChEBI" id="CHEBI:29985"/>
        <dbReference type="ChEBI" id="CHEBI:57925"/>
        <dbReference type="ChEBI" id="CHEBI:61694"/>
        <dbReference type="EC" id="3.4.19.13"/>
    </reaction>
</comment>
<comment type="subcellular location">
    <subcellularLocation>
        <location evidence="6">Membrane</location>
        <topology evidence="6">Single-pass type II membrane protein</topology>
    </subcellularLocation>
</comment>
<dbReference type="GO" id="GO:0005886">
    <property type="term" value="C:plasma membrane"/>
    <property type="evidence" value="ECO:0007669"/>
    <property type="project" value="TreeGrafter"/>
</dbReference>
<dbReference type="PANTHER" id="PTHR11686">
    <property type="entry name" value="GAMMA GLUTAMYL TRANSPEPTIDASE"/>
    <property type="match status" value="1"/>
</dbReference>
<feature type="binding site" evidence="5">
    <location>
        <begin position="398"/>
        <end position="400"/>
    </location>
    <ligand>
        <name>L-glutamate</name>
        <dbReference type="ChEBI" id="CHEBI:29985"/>
    </ligand>
</feature>
<gene>
    <name evidence="7" type="primary">ggt1</name>
    <name evidence="7" type="ORF">DAT39_014463</name>
</gene>
<dbReference type="PROSITE" id="PS00462">
    <property type="entry name" value="G_GLU_TRANSPEPTIDASE"/>
    <property type="match status" value="2"/>
</dbReference>
<dbReference type="InterPro" id="IPR043137">
    <property type="entry name" value="GGT_ssub_C"/>
</dbReference>
<proteinExistence type="inferred from homology"/>
<keyword evidence="8" id="KW-1185">Reference proteome</keyword>
<comment type="function">
    <text evidence="6">Cleaves the gamma-glutamyl peptide bond of glutathione and glutathione conjugates.</text>
</comment>
<dbReference type="Gene3D" id="1.10.246.230">
    <property type="match status" value="1"/>
</dbReference>
<evidence type="ECO:0000256" key="3">
    <source>
        <dbReference type="ARBA" id="ARBA00084097"/>
    </source>
</evidence>
<dbReference type="EMBL" id="QNUK01000304">
    <property type="protein sequence ID" value="KAF5895821.1"/>
    <property type="molecule type" value="Genomic_DNA"/>
</dbReference>
<dbReference type="FunFam" id="1.10.246.130:FF:000002">
    <property type="entry name" value="glutathione hydrolase 1 proenzyme"/>
    <property type="match status" value="3"/>
</dbReference>
<dbReference type="SUPFAM" id="SSF56235">
    <property type="entry name" value="N-terminal nucleophile aminohydrolases (Ntn hydrolases)"/>
    <property type="match status" value="3"/>
</dbReference>
<protein>
    <recommendedName>
        <fullName evidence="6">Glutathione hydrolase</fullName>
        <ecNumber evidence="6">2.3.2.2</ecNumber>
        <ecNumber evidence="6">3.4.19.13</ecNumber>
    </recommendedName>
    <alternativeName>
        <fullName evidence="6">Gamma-glutamyltransferase</fullName>
    </alternativeName>
    <alternativeName>
        <fullName evidence="6">Gamma-glutamyltranspeptidase</fullName>
    </alternativeName>
</protein>
<comment type="caution">
    <text evidence="6">Lacks conserved residue(s) required for the propagation of feature annotation.</text>
</comment>
<comment type="catalytic activity">
    <reaction evidence="6">
        <text>an S-substituted glutathione + H2O = an S-substituted L-cysteinylglycine + L-glutamate</text>
        <dbReference type="Rhea" id="RHEA:59468"/>
        <dbReference type="ChEBI" id="CHEBI:15377"/>
        <dbReference type="ChEBI" id="CHEBI:29985"/>
        <dbReference type="ChEBI" id="CHEBI:90779"/>
        <dbReference type="ChEBI" id="CHEBI:143103"/>
        <dbReference type="EC" id="3.4.19.13"/>
    </reaction>
</comment>
<evidence type="ECO:0000313" key="8">
    <source>
        <dbReference type="Proteomes" id="UP000727407"/>
    </source>
</evidence>
<dbReference type="GO" id="GO:0031179">
    <property type="term" value="P:peptide modification"/>
    <property type="evidence" value="ECO:0007669"/>
    <property type="project" value="TreeGrafter"/>
</dbReference>
<dbReference type="GO" id="GO:0006751">
    <property type="term" value="P:glutathione catabolic process"/>
    <property type="evidence" value="ECO:0007669"/>
    <property type="project" value="UniProtKB-UniRule"/>
</dbReference>
<keyword evidence="6" id="KW-0812">Transmembrane</keyword>
<evidence type="ECO:0000256" key="1">
    <source>
        <dbReference type="ARBA" id="ARBA00009381"/>
    </source>
</evidence>
<evidence type="ECO:0000313" key="7">
    <source>
        <dbReference type="EMBL" id="KAF5895821.1"/>
    </source>
</evidence>
<evidence type="ECO:0000256" key="2">
    <source>
        <dbReference type="ARBA" id="ARBA00023180"/>
    </source>
</evidence>
<dbReference type="Gene3D" id="3.60.20.40">
    <property type="match status" value="3"/>
</dbReference>
<dbReference type="FunFam" id="3.60.20.40:FF:000001">
    <property type="entry name" value="Gamma-glutamyltranspeptidase 1"/>
    <property type="match status" value="2"/>
</dbReference>
<feature type="binding site" evidence="5">
    <location>
        <position position="473"/>
    </location>
    <ligand>
        <name>L-glutamate</name>
        <dbReference type="ChEBI" id="CHEBI:29985"/>
    </ligand>
</feature>
<keyword evidence="3" id="KW-1199">Hemostasis impairing toxin</keyword>
<dbReference type="GO" id="GO:0036374">
    <property type="term" value="F:glutathione hydrolase activity"/>
    <property type="evidence" value="ECO:0007669"/>
    <property type="project" value="UniProtKB-UniRule"/>
</dbReference>
<dbReference type="InterPro" id="IPR000101">
    <property type="entry name" value="GGT_peptidase"/>
</dbReference>
<dbReference type="NCBIfam" id="TIGR00066">
    <property type="entry name" value="g_glut_trans"/>
    <property type="match status" value="2"/>
</dbReference>
<dbReference type="EC" id="3.4.19.13" evidence="6"/>
<feature type="binding site" evidence="5">
    <location>
        <position position="422"/>
    </location>
    <ligand>
        <name>L-glutamate</name>
        <dbReference type="ChEBI" id="CHEBI:29985"/>
    </ligand>
</feature>
<dbReference type="Gene3D" id="1.10.246.130">
    <property type="match status" value="2"/>
</dbReference>
<accession>A0A8J4U0A0</accession>
<feature type="binding site" evidence="5">
    <location>
        <begin position="450"/>
        <end position="451"/>
    </location>
    <ligand>
        <name>L-glutamate</name>
        <dbReference type="ChEBI" id="CHEBI:29985"/>
    </ligand>
</feature>
<comment type="similarity">
    <text evidence="1">Belongs to the gamma-glutamyltransferase family.</text>
</comment>
<evidence type="ECO:0000256" key="6">
    <source>
        <dbReference type="RuleBase" id="RU368068"/>
    </source>
</evidence>
<keyword evidence="6" id="KW-0378">Hydrolase</keyword>
<feature type="non-terminal residue" evidence="7">
    <location>
        <position position="1"/>
    </location>
</feature>
<keyword evidence="6" id="KW-0012">Acyltransferase</keyword>
<dbReference type="GO" id="GO:0050727">
    <property type="term" value="P:regulation of inflammatory response"/>
    <property type="evidence" value="ECO:0007669"/>
    <property type="project" value="TreeGrafter"/>
</dbReference>
<feature type="active site" description="Nucleophile" evidence="4">
    <location>
        <position position="380"/>
    </location>
</feature>
<comment type="catalytic activity">
    <reaction evidence="6">
        <text>an N-terminal (5-L-glutamyl)-[peptide] + an alpha-amino acid = 5-L-glutamyl amino acid + an N-terminal L-alpha-aminoacyl-[peptide]</text>
        <dbReference type="Rhea" id="RHEA:23904"/>
        <dbReference type="Rhea" id="RHEA-COMP:9780"/>
        <dbReference type="Rhea" id="RHEA-COMP:9795"/>
        <dbReference type="ChEBI" id="CHEBI:77644"/>
        <dbReference type="ChEBI" id="CHEBI:78597"/>
        <dbReference type="ChEBI" id="CHEBI:78599"/>
        <dbReference type="ChEBI" id="CHEBI:78608"/>
        <dbReference type="EC" id="2.3.2.2"/>
    </reaction>
</comment>
<name>A0A8J4U0A0_CLAMG</name>
<dbReference type="GO" id="GO:0103068">
    <property type="term" value="F:leukotriene C4 gamma-glutamyl transferase activity"/>
    <property type="evidence" value="ECO:0007669"/>
    <property type="project" value="UniProtKB-EC"/>
</dbReference>
<feature type="transmembrane region" description="Helical" evidence="6">
    <location>
        <begin position="1088"/>
        <end position="1109"/>
    </location>
</feature>
<dbReference type="Proteomes" id="UP000727407">
    <property type="component" value="Unassembled WGS sequence"/>
</dbReference>
<organism evidence="7 8">
    <name type="scientific">Clarias magur</name>
    <name type="common">Asian catfish</name>
    <name type="synonym">Macropteronotus magur</name>
    <dbReference type="NCBI Taxonomy" id="1594786"/>
    <lineage>
        <taxon>Eukaryota</taxon>
        <taxon>Metazoa</taxon>
        <taxon>Chordata</taxon>
        <taxon>Craniata</taxon>
        <taxon>Vertebrata</taxon>
        <taxon>Euteleostomi</taxon>
        <taxon>Actinopterygii</taxon>
        <taxon>Neopterygii</taxon>
        <taxon>Teleostei</taxon>
        <taxon>Ostariophysi</taxon>
        <taxon>Siluriformes</taxon>
        <taxon>Clariidae</taxon>
        <taxon>Clarias</taxon>
    </lineage>
</organism>
<feature type="non-terminal residue" evidence="7">
    <location>
        <position position="1604"/>
    </location>
</feature>
<keyword evidence="6" id="KW-0808">Transferase</keyword>
<feature type="transmembrane region" description="Helical" evidence="6">
    <location>
        <begin position="572"/>
        <end position="590"/>
    </location>
</feature>
<dbReference type="InterPro" id="IPR055262">
    <property type="entry name" value="GGT_CS"/>
</dbReference>
<dbReference type="GO" id="GO:0002682">
    <property type="term" value="P:regulation of immune system process"/>
    <property type="evidence" value="ECO:0007669"/>
    <property type="project" value="TreeGrafter"/>
</dbReference>
<dbReference type="InterPro" id="IPR029055">
    <property type="entry name" value="Ntn_hydrolases_N"/>
</dbReference>
<feature type="binding site" evidence="5">
    <location>
        <position position="105"/>
    </location>
    <ligand>
        <name>L-glutamate</name>
        <dbReference type="ChEBI" id="CHEBI:29985"/>
    </ligand>
</feature>
<sequence length="1604" mass="175828">IMGKKCRIACVVLIMVAALIVCLSLISRVKHQTHCFSKAAVAADAGRCSEIGRDMLKRGGSAVDATIATLLCVGLYNVHSTGIGGGHYFIIYNGSTGKVETINARETAPLKASSDMYGNDTKLARKGGLSIAVPGELRGYELAHRRHGRLPWRELFEPSIRLAREGIRISRALAKAMLDSQKDIQADPVLCEVFCDANKTILRENDTVRLPRLADTYEKIAEGGADVFYNGSMAQTIVNDIQAAGGIITLEDLSRYKPELNKPLKINVGEYTMHFPDAPSGGPVLALILNIVDGYNFSPSSVSTVEQQSLTYHRIIEAFRFAYAKRSRLGDPRYVNITDLIHNMTSEYFADSIRSKISDDKTQAESYYEPEYVIPKNHGTAHLSVLAEDGSAVAVTSTINQYFGSKVMSRSTGIIFNNNMDDFSSPNITNAFGIPPSPSNFIQPGKRSLSSMCPTIICDKHNKVKMVVGASGGTKITTATALVILNSLFLNYDVKRAVMEPRVHNQLTPNYNEVEKDFKQSVIAILTQKNHVTKLQNSTAVVQAVLRQDGQVCAESDQRKGGYPAGTMGKKIRIACFAAVFIIVFLIVYFSSVKHLDKGCYAKAAVASDVGKCSEIGRETLERGGSAVDAAIAALLCLGLFNPQSMGIGGGHFFLIYNSSTGKLETINARETAPGRATRDMFPDKDSSRKGGLSIAVPGELRGYELAHRRHGRLPWRELFEPSIRLAREGIRISKALGNALNMPRAKENILNDSALCEIFCDSNKTVLRENDTVRFPRLADTYEKIAEGGADVFYNGSMAQTVVDDIQAAGGIITLEDLSGYKSELNENTVKIKVGEYTMHFPDAPSSGPVLVLILNILDGYNFSSNSLSTIEKETLTYHRIIEAFRFAFAKRTMLGDPRYLNIADLIHNMTSEYFANNIRSKISDETTRPAWFGSKVMSPSTGIIFNNIMNDFSSPKFPNAFKVPPSPNNFIQAGKRPLSAMCPTIIFDKDYKVKMVVGAGGGTRIITTTALVILKSLYFNKNLQESVKEHRVHNQLSPNTTVEDGFNQDLIKGLKEKNHNITIYNDTMPFSVVQAVLRAKRPKLRVVLAAVGLVVVIIVIVLIAVHFSKKAKIGCYSKAAVAADAGKCSEIGRDMLKRGGSAVDAAIAALLCVGLFNPQSMGIGGGHFFLIYDSSTGKVETINAKETAPGRATQDMFPNEDSSKTGGLSIAVPGELRGYELAHRRHGRLPWRELFEPSIRLAREGIRISRALGNALNKPRAKENILNDSALCEIFCDSNKTVLRENDTVRFPRLADTYEKIAEGGADVFYNGSMAQTIVNDIQAAGGIITLEDLSGYTPELNENTVKINVGEYTMHLPDAPSSGPVLALILNIVNGYNFSSSSVSTIEKETLTYHRIIEAFRFAFAKRTMLGDPRYLNITDLIHNMTSEYFANILRSKISDETTHPEWYYEPEYSNPESNGTSHLSVLAEDGSAVAVTSTINLAFGSKVMSPSTGIIFNNIMDDFSSPKFPNAFKVPPSPNNFIQAGKRPLSAMCPTIIFDKRNKVKMVVGAEGGTRIITATALVILNSLFFNYDVKESVNKHRVHNQLNPNYTEVEDGFNQ</sequence>
<dbReference type="OrthoDB" id="1081007at2759"/>
<dbReference type="InterPro" id="IPR043138">
    <property type="entry name" value="GGT_lsub"/>
</dbReference>
<evidence type="ECO:0000256" key="5">
    <source>
        <dbReference type="PIRSR" id="PIRSR600101-2"/>
    </source>
</evidence>
<dbReference type="PANTHER" id="PTHR11686:SF56">
    <property type="entry name" value="GLUTATHIONE HYDROLASE 1 PROENZYME-RELATED"/>
    <property type="match status" value="1"/>
</dbReference>
<keyword evidence="3" id="KW-1202">Platelet aggregation activating toxin</keyword>
<keyword evidence="2" id="KW-0325">Glycoprotein</keyword>
<dbReference type="EC" id="2.3.2.2" evidence="6"/>
<comment type="caution">
    <text evidence="7">The sequence shown here is derived from an EMBL/GenBank/DDBJ whole genome shotgun (WGS) entry which is preliminary data.</text>
</comment>
<keyword evidence="6" id="KW-1133">Transmembrane helix</keyword>
<dbReference type="Pfam" id="PF01019">
    <property type="entry name" value="G_glu_transpept"/>
    <property type="match status" value="4"/>
</dbReference>